<dbReference type="AlphaFoldDB" id="A0A8C2XXJ6"/>
<keyword evidence="5 9" id="KW-0735">Signal-anchor</keyword>
<evidence type="ECO:0000256" key="4">
    <source>
        <dbReference type="ARBA" id="ARBA00022692"/>
    </source>
</evidence>
<dbReference type="Ensembl" id="ENSCHIT00010042845.1">
    <property type="protein sequence ID" value="ENSCHIP00010030396.1"/>
    <property type="gene ID" value="ENSCHIG00010021890.1"/>
</dbReference>
<proteinExistence type="inferred from homology"/>
<dbReference type="EC" id="2.4.1.244" evidence="9"/>
<dbReference type="SUPFAM" id="SSF53448">
    <property type="entry name" value="Nucleotide-diphospho-sugar transferases"/>
    <property type="match status" value="1"/>
</dbReference>
<evidence type="ECO:0000256" key="9">
    <source>
        <dbReference type="RuleBase" id="RU364016"/>
    </source>
</evidence>
<feature type="domain" description="PA14" evidence="11">
    <location>
        <begin position="6"/>
        <end position="176"/>
    </location>
</feature>
<comment type="catalytic activity">
    <reaction evidence="9">
        <text>an N-acetyl-beta-D-glucosaminyl derivative + UDP-N-acetyl-alpha-D-galactosamine = an N-acetyl-beta-D-galactosaminyl-(1-&gt;4)-N-acetyl-beta-D-glucosaminyl derivative + UDP + H(+)</text>
        <dbReference type="Rhea" id="RHEA:20493"/>
        <dbReference type="ChEBI" id="CHEBI:15378"/>
        <dbReference type="ChEBI" id="CHEBI:58223"/>
        <dbReference type="ChEBI" id="CHEBI:61631"/>
        <dbReference type="ChEBI" id="CHEBI:67138"/>
        <dbReference type="ChEBI" id="CHEBI:138027"/>
        <dbReference type="EC" id="2.4.1.244"/>
    </reaction>
</comment>
<feature type="region of interest" description="Disordered" evidence="10">
    <location>
        <begin position="327"/>
        <end position="360"/>
    </location>
</feature>
<dbReference type="InterPro" id="IPR011658">
    <property type="entry name" value="PA14_dom"/>
</dbReference>
<evidence type="ECO:0000256" key="5">
    <source>
        <dbReference type="ARBA" id="ARBA00022968"/>
    </source>
</evidence>
<evidence type="ECO:0000259" key="11">
    <source>
        <dbReference type="PROSITE" id="PS51820"/>
    </source>
</evidence>
<evidence type="ECO:0000313" key="12">
    <source>
        <dbReference type="Ensembl" id="ENSCHIP00010030396.1"/>
    </source>
</evidence>
<dbReference type="SMART" id="SM00758">
    <property type="entry name" value="PA14"/>
    <property type="match status" value="1"/>
</dbReference>
<dbReference type="InterPro" id="IPR029044">
    <property type="entry name" value="Nucleotide-diphossugar_trans"/>
</dbReference>
<evidence type="ECO:0000256" key="10">
    <source>
        <dbReference type="SAM" id="MobiDB-lite"/>
    </source>
</evidence>
<protein>
    <recommendedName>
        <fullName evidence="9">Beta-1,4-N-acetylgalactosaminyltransferase</fullName>
        <ecNumber evidence="9">2.4.1.244</ecNumber>
    </recommendedName>
</protein>
<organism evidence="12">
    <name type="scientific">Capra hircus</name>
    <name type="common">Goat</name>
    <dbReference type="NCBI Taxonomy" id="9925"/>
    <lineage>
        <taxon>Eukaryota</taxon>
        <taxon>Metazoa</taxon>
        <taxon>Chordata</taxon>
        <taxon>Craniata</taxon>
        <taxon>Vertebrata</taxon>
        <taxon>Euteleostomi</taxon>
        <taxon>Mammalia</taxon>
        <taxon>Eutheria</taxon>
        <taxon>Laurasiatheria</taxon>
        <taxon>Artiodactyla</taxon>
        <taxon>Ruminantia</taxon>
        <taxon>Pecora</taxon>
        <taxon>Bovidae</taxon>
        <taxon>Caprinae</taxon>
        <taxon>Capra</taxon>
    </lineage>
</organism>
<evidence type="ECO:0000256" key="6">
    <source>
        <dbReference type="ARBA" id="ARBA00022989"/>
    </source>
</evidence>
<evidence type="ECO:0000256" key="1">
    <source>
        <dbReference type="ARBA" id="ARBA00004447"/>
    </source>
</evidence>
<dbReference type="Gene3D" id="3.90.550.10">
    <property type="entry name" value="Spore Coat Polysaccharide Biosynthesis Protein SpsA, Chain A"/>
    <property type="match status" value="1"/>
</dbReference>
<dbReference type="PANTHER" id="PTHR12369">
    <property type="entry name" value="CHONDROITIN SYNTHASE"/>
    <property type="match status" value="1"/>
</dbReference>
<evidence type="ECO:0000256" key="8">
    <source>
        <dbReference type="ARBA" id="ARBA00023136"/>
    </source>
</evidence>
<keyword evidence="3 9" id="KW-0808">Transferase</keyword>
<comment type="similarity">
    <text evidence="2 9">Belongs to the chondroitin N-acetylgalactosaminyltransferase family.</text>
</comment>
<dbReference type="PANTHER" id="PTHR12369:SF46">
    <property type="entry name" value="N-ACETYL-BETA-GLUCOSAMINYL-GLYCOPROTEIN 4-BETA-N-ACETYLGALACTOSAMINYLTRANSFERASE 1"/>
    <property type="match status" value="1"/>
</dbReference>
<dbReference type="Pfam" id="PF05679">
    <property type="entry name" value="CHGN"/>
    <property type="match status" value="1"/>
</dbReference>
<dbReference type="InterPro" id="IPR008428">
    <property type="entry name" value="Chond_GalNAc"/>
</dbReference>
<sequence length="691" mass="78299">VLNLTRQVPAWREEYKGQANLHVFEDWCGGAVGQLRRNLHFPLFPHTRTTVKKLAVSPKWKNYGLRLFGFIHPARDGDVQFSVASDDNSEFWLSPNESPAGAQLVAFVGKTGSEWTAPGEFTKFSSQVSKPRRLMASRRYYFELLHKQDDRGSDHVEVGWRAFLPGLKFEVIGSAHISLYTDESALKMDHVAHVPQSPASHVGGRPRQEESRADMLRPDPRDAFFLTPRVEPSDLESVLEPCAYAPTYVVKDFPIARYQGLQFVYLSFVYPNDHTRLTHMETDNKCFYRESPLYLERFGFYKYMKMDREEGGEDRQEAQRRAFLFLNPDGECPQPPHPQLGGPGRGEGEGPEASSQESRVALSLCQGGKKEVSHRRYLRPWRGRVGRIGPSIQVGAPGIELSPKRKLECLSARRRYALLRIVNVEKRRDSARGSRFLLELELQERGGRRLRLSDAGCAAPPRAAGRGGHRRAGCRCAQCPRPPPVKNQARWVVQFLADMAALHARTGDSVVLVDFESEDMDVEQALRAARLPRYQYLRRAGNFERSAGLQAGVDAVEDASSIVFLCDLHIHFPPSILDGIRKHCVEGKLAFAPVVMRLSCGSSPGDPHGYWEVNGFGLFGIYKSDFDRIGGMNTEEFRDQWGGEDWELLDRVLQAGLEVERLRVRNFYHHFHSRRGMWGARSRKAARKEAP</sequence>
<keyword evidence="7 9" id="KW-0333">Golgi apparatus</keyword>
<name>A0A8C2XXJ6_CAPHI</name>
<evidence type="ECO:0000256" key="7">
    <source>
        <dbReference type="ARBA" id="ARBA00023034"/>
    </source>
</evidence>
<dbReference type="GO" id="GO:0032580">
    <property type="term" value="C:Golgi cisterna membrane"/>
    <property type="evidence" value="ECO:0007669"/>
    <property type="project" value="UniProtKB-SubCell"/>
</dbReference>
<reference evidence="12" key="1">
    <citation type="submission" date="2025-08" db="UniProtKB">
        <authorList>
            <consortium name="Ensembl"/>
        </authorList>
    </citation>
    <scope>IDENTIFICATION</scope>
</reference>
<comment type="subcellular location">
    <subcellularLocation>
        <location evidence="1 9">Golgi apparatus</location>
        <location evidence="1 9">Golgi stack membrane</location>
        <topology evidence="1 9">Single-pass type II membrane protein</topology>
    </subcellularLocation>
</comment>
<keyword evidence="8" id="KW-0472">Membrane</keyword>
<dbReference type="InterPro" id="IPR051227">
    <property type="entry name" value="CS_glycosyltransferase"/>
</dbReference>
<evidence type="ECO:0000256" key="3">
    <source>
        <dbReference type="ARBA" id="ARBA00022679"/>
    </source>
</evidence>
<dbReference type="PROSITE" id="PS51820">
    <property type="entry name" value="PA14"/>
    <property type="match status" value="1"/>
</dbReference>
<accession>A0A8C2XXJ6</accession>
<dbReference type="InterPro" id="IPR037524">
    <property type="entry name" value="PA14/GLEYA"/>
</dbReference>
<dbReference type="GO" id="GO:0033842">
    <property type="term" value="F:N-acetyl-beta-glucosaminyl-derivative 4-beta-N-acetylgalactosaminyltransferase activity"/>
    <property type="evidence" value="ECO:0007669"/>
    <property type="project" value="UniProtKB-EC"/>
</dbReference>
<keyword evidence="6" id="KW-1133">Transmembrane helix</keyword>
<comment type="function">
    <text evidence="9">Transfers N-acetylgalactosamine (GalNAc) from UDP-GalNAc to N-acetylglucosamine-beta-benzyl with a beta-1,4-linkage to form N,N'-diacetyllactosediamine, GalNAc-beta-1,4-GlcNAc structures in N-linked glycans and probably O-linked glycans.</text>
</comment>
<keyword evidence="4" id="KW-0812">Transmembrane</keyword>
<evidence type="ECO:0000256" key="2">
    <source>
        <dbReference type="ARBA" id="ARBA00009239"/>
    </source>
</evidence>